<sequence length="377" mass="41404">MTSSLPNATGRIFISYRREETAYPAGWLYDRLADRYGGGQVFKDVDSIQLGDDFVESITRAVGSCDVVLVLIGDEWLTITDEDGRRRLDDPDDFVRLEVQAALTRNVRVIPILVDTARMPRADELPESLARLVRRQALEFSPARFEFDTSRLFKVLDTTLAEVRRTQDDGETAAAAAPPPVPAPHRMPLPPEHNGGNEPPHRRPLSRRALLLAGAAAAVVILLVVLVVANLQSRTSPNTNPVDRQVPVQGSGGIDVDSSPVTSEDGLQLTDLQAASRRDPDPPRVGDTITVSYALTNTTDQPLQLEYTFVGARDAAGEHHDAEDMNEGKALEPGETINAQGRVLITSAGGWEMWPCYVLTGERFCPDKWQVFFVLAE</sequence>
<evidence type="ECO:0000256" key="2">
    <source>
        <dbReference type="SAM" id="Phobius"/>
    </source>
</evidence>
<dbReference type="Pfam" id="PF13676">
    <property type="entry name" value="TIR_2"/>
    <property type="match status" value="1"/>
</dbReference>
<keyword evidence="5" id="KW-1185">Reference proteome</keyword>
<dbReference type="STRING" id="861266.ARTSIC4J27_3143"/>
<dbReference type="RefSeq" id="WP_050056042.1">
    <property type="nucleotide sequence ID" value="NZ_CAQI01000048.1"/>
</dbReference>
<gene>
    <name evidence="4" type="ORF">ARTSIC4J27_3143</name>
</gene>
<keyword evidence="2" id="KW-0472">Membrane</keyword>
<keyword evidence="2" id="KW-0812">Transmembrane</keyword>
<reference evidence="5" key="1">
    <citation type="journal article" date="2014" name="Genome Announc.">
        <title>Genome Sequence of Arthrobacter siccitolerans 4J27, a Xeroprotectant-Producing Desiccation-Tolerant Microorganism.</title>
        <authorList>
            <person name="Manzanera M."/>
            <person name="Santa-Cruz-Calvo L."/>
            <person name="Vilchez J.I."/>
            <person name="Garcia-Fontana C."/>
            <person name="Silva-Castro G.A."/>
            <person name="Calvo C."/>
            <person name="Gonzalez-Lopez J."/>
        </authorList>
    </citation>
    <scope>NUCLEOTIDE SEQUENCE [LARGE SCALE GENOMIC DNA]</scope>
    <source>
        <strain evidence="5">4J27</strain>
    </source>
</reference>
<dbReference type="GO" id="GO:0007165">
    <property type="term" value="P:signal transduction"/>
    <property type="evidence" value="ECO:0007669"/>
    <property type="project" value="InterPro"/>
</dbReference>
<proteinExistence type="predicted"/>
<organism evidence="4 5">
    <name type="scientific">Pseudarthrobacter siccitolerans</name>
    <dbReference type="NCBI Taxonomy" id="861266"/>
    <lineage>
        <taxon>Bacteria</taxon>
        <taxon>Bacillati</taxon>
        <taxon>Actinomycetota</taxon>
        <taxon>Actinomycetes</taxon>
        <taxon>Micrococcales</taxon>
        <taxon>Micrococcaceae</taxon>
        <taxon>Pseudarthrobacter</taxon>
    </lineage>
</organism>
<keyword evidence="2" id="KW-1133">Transmembrane helix</keyword>
<feature type="transmembrane region" description="Helical" evidence="2">
    <location>
        <begin position="209"/>
        <end position="231"/>
    </location>
</feature>
<dbReference type="OrthoDB" id="3654490at2"/>
<dbReference type="SUPFAM" id="SSF52200">
    <property type="entry name" value="Toll/Interleukin receptor TIR domain"/>
    <property type="match status" value="1"/>
</dbReference>
<accession>A0A024H581</accession>
<dbReference type="InterPro" id="IPR000157">
    <property type="entry name" value="TIR_dom"/>
</dbReference>
<feature type="compositionally biased region" description="Pro residues" evidence="1">
    <location>
        <begin position="177"/>
        <end position="191"/>
    </location>
</feature>
<protein>
    <recommendedName>
        <fullName evidence="3">TIR domain-containing protein</fullName>
    </recommendedName>
</protein>
<dbReference type="AlphaFoldDB" id="A0A024H581"/>
<dbReference type="InterPro" id="IPR035897">
    <property type="entry name" value="Toll_tir_struct_dom_sf"/>
</dbReference>
<evidence type="ECO:0000256" key="1">
    <source>
        <dbReference type="SAM" id="MobiDB-lite"/>
    </source>
</evidence>
<feature type="domain" description="TIR" evidence="3">
    <location>
        <begin position="12"/>
        <end position="126"/>
    </location>
</feature>
<evidence type="ECO:0000313" key="5">
    <source>
        <dbReference type="Proteomes" id="UP000035722"/>
    </source>
</evidence>
<feature type="region of interest" description="Disordered" evidence="1">
    <location>
        <begin position="165"/>
        <end position="203"/>
    </location>
</feature>
<dbReference type="Proteomes" id="UP000035722">
    <property type="component" value="Unassembled WGS sequence"/>
</dbReference>
<evidence type="ECO:0000259" key="3">
    <source>
        <dbReference type="Pfam" id="PF13676"/>
    </source>
</evidence>
<comment type="caution">
    <text evidence="4">The sequence shown here is derived from an EMBL/GenBank/DDBJ whole genome shotgun (WGS) entry which is preliminary data.</text>
</comment>
<evidence type="ECO:0000313" key="4">
    <source>
        <dbReference type="EMBL" id="CCQ47163.1"/>
    </source>
</evidence>
<name>A0A024H581_9MICC</name>
<feature type="region of interest" description="Disordered" evidence="1">
    <location>
        <begin position="234"/>
        <end position="285"/>
    </location>
</feature>
<dbReference type="EMBL" id="CAQI01000048">
    <property type="protein sequence ID" value="CCQ47163.1"/>
    <property type="molecule type" value="Genomic_DNA"/>
</dbReference>
<dbReference type="Gene3D" id="3.40.50.10140">
    <property type="entry name" value="Toll/interleukin-1 receptor homology (TIR) domain"/>
    <property type="match status" value="1"/>
</dbReference>